<name>A0A1W1BBY0_9ZZZZ</name>
<dbReference type="Gene3D" id="3.20.10.10">
    <property type="entry name" value="D-amino Acid Aminotransferase, subunit A, domain 2"/>
    <property type="match status" value="1"/>
</dbReference>
<dbReference type="AlphaFoldDB" id="A0A1W1BBY0"/>
<protein>
    <submittedName>
        <fullName evidence="1">Aminodeoxychorismate lyase</fullName>
        <ecNumber evidence="1">4.1.3.38</ecNumber>
    </submittedName>
</protein>
<accession>A0A1W1BBY0</accession>
<keyword evidence="1" id="KW-0456">Lyase</keyword>
<dbReference type="SUPFAM" id="SSF56752">
    <property type="entry name" value="D-aminoacid aminotransferase-like PLP-dependent enzymes"/>
    <property type="match status" value="1"/>
</dbReference>
<dbReference type="Gene3D" id="3.30.470.10">
    <property type="match status" value="1"/>
</dbReference>
<gene>
    <name evidence="1" type="ORF">MNB_SM-5-1510</name>
</gene>
<evidence type="ECO:0000313" key="1">
    <source>
        <dbReference type="EMBL" id="SFV51110.1"/>
    </source>
</evidence>
<organism evidence="1">
    <name type="scientific">hydrothermal vent metagenome</name>
    <dbReference type="NCBI Taxonomy" id="652676"/>
    <lineage>
        <taxon>unclassified sequences</taxon>
        <taxon>metagenomes</taxon>
        <taxon>ecological metagenomes</taxon>
    </lineage>
</organism>
<dbReference type="InterPro" id="IPR043131">
    <property type="entry name" value="BCAT-like_N"/>
</dbReference>
<sequence>MNKKFLETIKVKDGKIFHLPYHQCRLERALGNESFSLESIITPPKEHGLFRCRVVYDAEGCEVNYYPYKKRTINRLKVVYDNSIVYDKKYLDRTALEGHFEQKESADDILLVKNGLITDTSIANCAFLYRGEWLTPKEPLLMGTTRARLLDGGKIQEAEISVEDIEKFEGMALMNAMIDFDIIRTKSIEDIIIC</sequence>
<dbReference type="InterPro" id="IPR036038">
    <property type="entry name" value="Aminotransferase-like"/>
</dbReference>
<reference evidence="1" key="1">
    <citation type="submission" date="2016-10" db="EMBL/GenBank/DDBJ databases">
        <authorList>
            <person name="de Groot N.N."/>
        </authorList>
    </citation>
    <scope>NUCLEOTIDE SEQUENCE</scope>
</reference>
<proteinExistence type="predicted"/>
<dbReference type="EC" id="4.1.3.38" evidence="1"/>
<dbReference type="Pfam" id="PF01063">
    <property type="entry name" value="Aminotran_4"/>
    <property type="match status" value="1"/>
</dbReference>
<dbReference type="EMBL" id="FPHH01000006">
    <property type="protein sequence ID" value="SFV51110.1"/>
    <property type="molecule type" value="Genomic_DNA"/>
</dbReference>
<dbReference type="GO" id="GO:0008696">
    <property type="term" value="F:4-amino-4-deoxychorismate lyase activity"/>
    <property type="evidence" value="ECO:0007669"/>
    <property type="project" value="UniProtKB-EC"/>
</dbReference>
<dbReference type="InterPro" id="IPR001544">
    <property type="entry name" value="Aminotrans_IV"/>
</dbReference>
<dbReference type="InterPro" id="IPR043132">
    <property type="entry name" value="BCAT-like_C"/>
</dbReference>